<dbReference type="PANTHER" id="PTHR42715:SF10">
    <property type="entry name" value="BETA-GLUCOSIDASE"/>
    <property type="match status" value="1"/>
</dbReference>
<gene>
    <name evidence="6" type="ORF">LR394_07465</name>
</gene>
<dbReference type="GO" id="GO:0008422">
    <property type="term" value="F:beta-glucosidase activity"/>
    <property type="evidence" value="ECO:0007669"/>
    <property type="project" value="UniProtKB-ARBA"/>
</dbReference>
<dbReference type="Pfam" id="PF14310">
    <property type="entry name" value="Fn3-like"/>
    <property type="match status" value="1"/>
</dbReference>
<dbReference type="GO" id="GO:0005975">
    <property type="term" value="P:carbohydrate metabolic process"/>
    <property type="evidence" value="ECO:0007669"/>
    <property type="project" value="InterPro"/>
</dbReference>
<evidence type="ECO:0000256" key="2">
    <source>
        <dbReference type="ARBA" id="ARBA00022801"/>
    </source>
</evidence>
<dbReference type="InterPro" id="IPR017853">
    <property type="entry name" value="GH"/>
</dbReference>
<dbReference type="InterPro" id="IPR036962">
    <property type="entry name" value="Glyco_hydro_3_N_sf"/>
</dbReference>
<keyword evidence="7" id="KW-1185">Reference proteome</keyword>
<reference evidence="6" key="1">
    <citation type="submission" date="2021-11" db="EMBL/GenBank/DDBJ databases">
        <title>Streptomyces corallinus and Kineosporia corallina sp. nov., two new coral-derived marine actinobacteria.</title>
        <authorList>
            <person name="Buangrab K."/>
            <person name="Sutthacheep M."/>
            <person name="Yeemin T."/>
            <person name="Harunari E."/>
            <person name="Igarashi Y."/>
            <person name="Sripreechasak P."/>
            <person name="Kanchanasin P."/>
            <person name="Tanasupawat S."/>
            <person name="Phongsopitanun W."/>
        </authorList>
    </citation>
    <scope>NUCLEOTIDE SEQUENCE</scope>
    <source>
        <strain evidence="6">JCM 31032</strain>
    </source>
</reference>
<protein>
    <recommendedName>
        <fullName evidence="4">Exo-alpha-(1-&gt;6)-L-arabinopyranosidase</fullName>
    </recommendedName>
</protein>
<dbReference type="InterPro" id="IPR026891">
    <property type="entry name" value="Fn3-like"/>
</dbReference>
<evidence type="ECO:0000313" key="7">
    <source>
        <dbReference type="Proteomes" id="UP001138997"/>
    </source>
</evidence>
<dbReference type="AlphaFoldDB" id="A0A9X1N905"/>
<evidence type="ECO:0000256" key="3">
    <source>
        <dbReference type="ARBA" id="ARBA00058905"/>
    </source>
</evidence>
<dbReference type="FunFam" id="2.60.40.10:FF:000495">
    <property type="entry name" value="Periplasmic beta-glucosidase"/>
    <property type="match status" value="1"/>
</dbReference>
<proteinExistence type="inferred from homology"/>
<accession>A0A9X1N905</accession>
<name>A0A9X1N905_9ACTN</name>
<dbReference type="RefSeq" id="WP_231439864.1">
    <property type="nucleotide sequence ID" value="NZ_JAJOMB010000003.1"/>
</dbReference>
<dbReference type="Pfam" id="PF01915">
    <property type="entry name" value="Glyco_hydro_3_C"/>
    <property type="match status" value="1"/>
</dbReference>
<sequence>MHHLVAQLTIEEKVTLLSGASLWNTPAVERLGIPASLLTDGPHGVRLQLDFGDHLGFNQSEPATAFPTAAATGSTWNPSLLQEMGEALGRESRSFGVDVLLGPGVNIKRSPLCGRNFEYFSEDPLLAGALGAAWVQGLQSQGVGASVKHFAANNQETERMRVSAEVDERTLREIYLPAFEHIVKTAQPATIMASYNRLNGVYVTENHWLLEEVLRDDWGFEGYVVSDWGAVSNPPKAVAGGTDLAMPAADGHADEVLAAVKNGELDESVVDRAVSRLLTVLDRLRAAQQAQESFDRAKHHELARRIAAESTVLLVNRKQVLPLDVQDGGTLAVIGEFARSPRFQGAGSSHIVPTQVDNALDAVKAATSREVVFSAGFLLDGTEDDALLAEAVETARNAANVVLFLGLPDRDESEGFDRTHIDLPAVQLALLQALTAVRDDVVIVLSNGSVVDLSPAIGKVGAILETWLGGQAGGSATADVLFGTAEPGGRLAETIPLSLADNPAHVNWPGTPQKVHYGERIYVGYRWYDATERNVAFPFGFGLSYTTFEISDVVVAVADPAAAKAVVSAVVTNTGDRDGSEVVQIYVGDPKASVDRPVRELKAFAKVHLAPGEKRTLTFELGERDFAFWSPKGWLVEPGEFTIDVATSSRDFAAHEVITLEVPSVVPDLDADSTLGDWLEHPTGAAVLHEHMANQDAPTTAAMFADEHMRTMVASMPLRALLSFGSSVDSKAVVADLLAQV</sequence>
<dbReference type="InterPro" id="IPR002772">
    <property type="entry name" value="Glyco_hydro_3_C"/>
</dbReference>
<comment type="caution">
    <text evidence="6">The sequence shown here is derived from an EMBL/GenBank/DDBJ whole genome shotgun (WGS) entry which is preliminary data.</text>
</comment>
<evidence type="ECO:0000313" key="6">
    <source>
        <dbReference type="EMBL" id="MCD5310727.1"/>
    </source>
</evidence>
<dbReference type="SUPFAM" id="SSF52279">
    <property type="entry name" value="Beta-D-glucan exohydrolase, C-terminal domain"/>
    <property type="match status" value="1"/>
</dbReference>
<dbReference type="InterPro" id="IPR001764">
    <property type="entry name" value="Glyco_hydro_3_N"/>
</dbReference>
<evidence type="ECO:0000256" key="4">
    <source>
        <dbReference type="ARBA" id="ARBA00074219"/>
    </source>
</evidence>
<dbReference type="Gene3D" id="3.40.50.1700">
    <property type="entry name" value="Glycoside hydrolase family 3 C-terminal domain"/>
    <property type="match status" value="1"/>
</dbReference>
<keyword evidence="2 6" id="KW-0378">Hydrolase</keyword>
<dbReference type="InterPro" id="IPR050288">
    <property type="entry name" value="Cellulose_deg_GH3"/>
</dbReference>
<dbReference type="PRINTS" id="PR00133">
    <property type="entry name" value="GLHYDRLASE3"/>
</dbReference>
<dbReference type="Gene3D" id="3.20.20.300">
    <property type="entry name" value="Glycoside hydrolase, family 3, N-terminal domain"/>
    <property type="match status" value="1"/>
</dbReference>
<evidence type="ECO:0000256" key="1">
    <source>
        <dbReference type="ARBA" id="ARBA00005336"/>
    </source>
</evidence>
<dbReference type="SMART" id="SM01217">
    <property type="entry name" value="Fn3_like"/>
    <property type="match status" value="1"/>
</dbReference>
<dbReference type="EMBL" id="JAJOMB010000003">
    <property type="protein sequence ID" value="MCD5310727.1"/>
    <property type="molecule type" value="Genomic_DNA"/>
</dbReference>
<dbReference type="InterPro" id="IPR036881">
    <property type="entry name" value="Glyco_hydro_3_C_sf"/>
</dbReference>
<comment type="function">
    <text evidence="3">Catalyzes the hydrolysis of a non-reducing terminal alpha-L-arabinopyranosidic linkage in ginsenoside Rb2 (alpha-L-arabinopyranosyl-(1-&gt;6)-alpha-D-glucopyranosyl) to release alpha-D-glucopyranosyl (Rd). It is not able to hydrolyze alpha-L-arabinofuranosyl-(1-&gt;6)-alpha-D-glucopyranosyl (Rc).</text>
</comment>
<dbReference type="InterPro" id="IPR013783">
    <property type="entry name" value="Ig-like_fold"/>
</dbReference>
<feature type="domain" description="Fibronectin type III-like" evidence="5">
    <location>
        <begin position="581"/>
        <end position="649"/>
    </location>
</feature>
<dbReference type="Proteomes" id="UP001138997">
    <property type="component" value="Unassembled WGS sequence"/>
</dbReference>
<dbReference type="Gene3D" id="2.60.40.10">
    <property type="entry name" value="Immunoglobulins"/>
    <property type="match status" value="1"/>
</dbReference>
<dbReference type="SUPFAM" id="SSF51445">
    <property type="entry name" value="(Trans)glycosidases"/>
    <property type="match status" value="1"/>
</dbReference>
<dbReference type="Pfam" id="PF00933">
    <property type="entry name" value="Glyco_hydro_3"/>
    <property type="match status" value="1"/>
</dbReference>
<dbReference type="PANTHER" id="PTHR42715">
    <property type="entry name" value="BETA-GLUCOSIDASE"/>
    <property type="match status" value="1"/>
</dbReference>
<comment type="similarity">
    <text evidence="1">Belongs to the glycosyl hydrolase 3 family.</text>
</comment>
<evidence type="ECO:0000259" key="5">
    <source>
        <dbReference type="SMART" id="SM01217"/>
    </source>
</evidence>
<organism evidence="6 7">
    <name type="scientific">Kineosporia babensis</name>
    <dbReference type="NCBI Taxonomy" id="499548"/>
    <lineage>
        <taxon>Bacteria</taxon>
        <taxon>Bacillati</taxon>
        <taxon>Actinomycetota</taxon>
        <taxon>Actinomycetes</taxon>
        <taxon>Kineosporiales</taxon>
        <taxon>Kineosporiaceae</taxon>
        <taxon>Kineosporia</taxon>
    </lineage>
</organism>